<dbReference type="InterPro" id="IPR001926">
    <property type="entry name" value="TrpB-like_PALP"/>
</dbReference>
<dbReference type="PANTHER" id="PTHR48078">
    <property type="entry name" value="THREONINE DEHYDRATASE, MITOCHONDRIAL-RELATED"/>
    <property type="match status" value="1"/>
</dbReference>
<evidence type="ECO:0000259" key="5">
    <source>
        <dbReference type="Pfam" id="PF00291"/>
    </source>
</evidence>
<dbReference type="HAMAP" id="MF_01030">
    <property type="entry name" value="D_Ser_dehydrat"/>
    <property type="match status" value="1"/>
</dbReference>
<dbReference type="Proteomes" id="UP000295023">
    <property type="component" value="Unassembled WGS sequence"/>
</dbReference>
<evidence type="ECO:0000313" key="7">
    <source>
        <dbReference type="Proteomes" id="UP000295023"/>
    </source>
</evidence>
<dbReference type="NCBIfam" id="NF002823">
    <property type="entry name" value="PRK02991.1"/>
    <property type="match status" value="1"/>
</dbReference>
<dbReference type="InterPro" id="IPR036052">
    <property type="entry name" value="TrpB-like_PALP_sf"/>
</dbReference>
<dbReference type="GO" id="GO:0016836">
    <property type="term" value="F:hydro-lyase activity"/>
    <property type="evidence" value="ECO:0007669"/>
    <property type="project" value="UniProtKB-UniRule"/>
</dbReference>
<dbReference type="GO" id="GO:0036088">
    <property type="term" value="P:D-serine catabolic process"/>
    <property type="evidence" value="ECO:0007669"/>
    <property type="project" value="TreeGrafter"/>
</dbReference>
<dbReference type="AlphaFoldDB" id="A0A4R4DA41"/>
<name>A0A4R4DA41_9PROT</name>
<evidence type="ECO:0000256" key="4">
    <source>
        <dbReference type="HAMAP-Rule" id="MF_01030"/>
    </source>
</evidence>
<comment type="similarity">
    <text evidence="4">Belongs to the serine/threonine dehydratase family. DsdA subfamily.</text>
</comment>
<proteinExistence type="inferred from homology"/>
<comment type="caution">
    <text evidence="6">The sequence shown here is derived from an EMBL/GenBank/DDBJ whole genome shotgun (WGS) entry which is preliminary data.</text>
</comment>
<feature type="modified residue" description="N6-(pyridoxal phosphate)lysine" evidence="4">
    <location>
        <position position="107"/>
    </location>
</feature>
<dbReference type="RefSeq" id="WP_132292709.1">
    <property type="nucleotide sequence ID" value="NZ_SKBM01000019.1"/>
</dbReference>
<comment type="catalytic activity">
    <reaction evidence="4">
        <text>D-serine = pyruvate + NH4(+)</text>
        <dbReference type="Rhea" id="RHEA:13977"/>
        <dbReference type="ChEBI" id="CHEBI:15361"/>
        <dbReference type="ChEBI" id="CHEBI:28938"/>
        <dbReference type="ChEBI" id="CHEBI:35247"/>
        <dbReference type="EC" id="4.3.1.18"/>
    </reaction>
</comment>
<dbReference type="GO" id="GO:0030170">
    <property type="term" value="F:pyridoxal phosphate binding"/>
    <property type="evidence" value="ECO:0007669"/>
    <property type="project" value="InterPro"/>
</dbReference>
<evidence type="ECO:0000256" key="3">
    <source>
        <dbReference type="ARBA" id="ARBA00023239"/>
    </source>
</evidence>
<gene>
    <name evidence="4" type="primary">dsdA</name>
    <name evidence="6" type="ORF">EXY23_18300</name>
</gene>
<dbReference type="NCBIfam" id="TIGR02035">
    <property type="entry name" value="D_Ser_am_lyase"/>
    <property type="match status" value="1"/>
</dbReference>
<reference evidence="6 7" key="1">
    <citation type="submission" date="2019-03" db="EMBL/GenBank/DDBJ databases">
        <title>Paracraurococcus aquatilis NE82 genome sequence.</title>
        <authorList>
            <person name="Zhao Y."/>
            <person name="Du Z."/>
        </authorList>
    </citation>
    <scope>NUCLEOTIDE SEQUENCE [LARGE SCALE GENOMIC DNA]</scope>
    <source>
        <strain evidence="6 7">NE82</strain>
    </source>
</reference>
<keyword evidence="3 4" id="KW-0456">Lyase</keyword>
<dbReference type="EC" id="4.3.1.18" evidence="4"/>
<organism evidence="6 7">
    <name type="scientific">Roseicella aquatilis</name>
    <dbReference type="NCBI Taxonomy" id="2527868"/>
    <lineage>
        <taxon>Bacteria</taxon>
        <taxon>Pseudomonadati</taxon>
        <taxon>Pseudomonadota</taxon>
        <taxon>Alphaproteobacteria</taxon>
        <taxon>Acetobacterales</taxon>
        <taxon>Roseomonadaceae</taxon>
        <taxon>Roseicella</taxon>
    </lineage>
</organism>
<feature type="domain" description="Tryptophan synthase beta chain-like PALP" evidence="5">
    <location>
        <begin position="71"/>
        <end position="384"/>
    </location>
</feature>
<dbReference type="GO" id="GO:0008721">
    <property type="term" value="F:D-serine ammonia-lyase activity"/>
    <property type="evidence" value="ECO:0007669"/>
    <property type="project" value="UniProtKB-EC"/>
</dbReference>
<dbReference type="PANTHER" id="PTHR48078:SF9">
    <property type="entry name" value="D-SERINE DEHYDRATASE"/>
    <property type="match status" value="1"/>
</dbReference>
<accession>A0A4R4DA41</accession>
<keyword evidence="7" id="KW-1185">Reference proteome</keyword>
<dbReference type="OrthoDB" id="9780546at2"/>
<protein>
    <recommendedName>
        <fullName evidence="4">Probable D-serine dehydratase</fullName>
        <ecNumber evidence="4">4.3.1.18</ecNumber>
    </recommendedName>
    <alternativeName>
        <fullName evidence="4">D-serine deaminase</fullName>
        <shortName evidence="4">DSD</shortName>
    </alternativeName>
</protein>
<evidence type="ECO:0000256" key="2">
    <source>
        <dbReference type="ARBA" id="ARBA00022898"/>
    </source>
</evidence>
<sequence length="433" mass="44648">MTHDSDISSLRQRLGRSEPLLWLNPDLAPATEALAGQDITWAEVEAAAAAFRRWRPALQRLFPDLPGGGVESPLQPLPEAAAVLGHAPLGDVWLKRDDALPVAGSVKARGGFHEVLRFAEALAARHGLTGEAALASPAARALFATHTVAVGSTGNLGLGIGTVAAALGFRAVVHMSRDAKPWKKARLRAAGAEVVEHAGDYAAAVAAGRRLAAESETTYFVDDENSRPLFLGYAAAAIHLAGQLAAAGIAVDAAHPLVVHLPCGVGGAPCGIAFGLKHVFGDAVHCVLAEPVAAPCMLARLALGPGVTVYDLGLDNRTAADGLAVPQASELAWAATHRLVSGAYTVPDEALFRWVERADALAGLRLEPSAVAGFAGPAWIEAGEAGRRYLAGVRPTHLLWCTGGSLVPEAEHAANLARGGRGAAPHPALELSA</sequence>
<dbReference type="SUPFAM" id="SSF53686">
    <property type="entry name" value="Tryptophan synthase beta subunit-like PLP-dependent enzymes"/>
    <property type="match status" value="1"/>
</dbReference>
<dbReference type="EMBL" id="SKBM01000019">
    <property type="protein sequence ID" value="TCZ57285.1"/>
    <property type="molecule type" value="Genomic_DNA"/>
</dbReference>
<dbReference type="Pfam" id="PF00291">
    <property type="entry name" value="PALP"/>
    <property type="match status" value="1"/>
</dbReference>
<dbReference type="InterPro" id="IPR011780">
    <property type="entry name" value="D_Ser_am_lyase"/>
</dbReference>
<dbReference type="InterPro" id="IPR050147">
    <property type="entry name" value="Ser/Thr_Dehydratase"/>
</dbReference>
<evidence type="ECO:0000313" key="6">
    <source>
        <dbReference type="EMBL" id="TCZ57285.1"/>
    </source>
</evidence>
<evidence type="ECO:0000256" key="1">
    <source>
        <dbReference type="ARBA" id="ARBA00001933"/>
    </source>
</evidence>
<keyword evidence="2 4" id="KW-0663">Pyridoxal phosphate</keyword>
<dbReference type="Gene3D" id="3.40.50.1100">
    <property type="match status" value="2"/>
</dbReference>
<comment type="cofactor">
    <cofactor evidence="1 4">
        <name>pyridoxal 5'-phosphate</name>
        <dbReference type="ChEBI" id="CHEBI:597326"/>
    </cofactor>
</comment>
<dbReference type="GO" id="GO:0009097">
    <property type="term" value="P:isoleucine biosynthetic process"/>
    <property type="evidence" value="ECO:0007669"/>
    <property type="project" value="TreeGrafter"/>
</dbReference>